<keyword evidence="1" id="KW-0812">Transmembrane</keyword>
<gene>
    <name evidence="3" type="ORF">Poli38472_002873</name>
</gene>
<dbReference type="AlphaFoldDB" id="A0A8K1C615"/>
<dbReference type="Proteomes" id="UP000794436">
    <property type="component" value="Unassembled WGS sequence"/>
</dbReference>
<dbReference type="OrthoDB" id="128254at2759"/>
<dbReference type="EMBL" id="SPLM01000144">
    <property type="protein sequence ID" value="TMW56948.1"/>
    <property type="molecule type" value="Genomic_DNA"/>
</dbReference>
<feature type="transmembrane region" description="Helical" evidence="1">
    <location>
        <begin position="99"/>
        <end position="120"/>
    </location>
</feature>
<feature type="chain" id="PRO_5035420030" evidence="2">
    <location>
        <begin position="22"/>
        <end position="244"/>
    </location>
</feature>
<comment type="caution">
    <text evidence="3">The sequence shown here is derived from an EMBL/GenBank/DDBJ whole genome shotgun (WGS) entry which is preliminary data.</text>
</comment>
<keyword evidence="4" id="KW-1185">Reference proteome</keyword>
<evidence type="ECO:0000256" key="1">
    <source>
        <dbReference type="SAM" id="Phobius"/>
    </source>
</evidence>
<sequence length="244" mass="24776">MGLRRHAALLLVVATLAVVSAQSGSSGGNSTITASPCELCRDKGQCNQASKGNPGQSCGNWLSPSSQRLACCCPTDAVCSSRNNYECRCLPKKDKKPAYWYWILAGVFALAFAGAAAFVCMRRRRNKDHSAAYAVDQPMYAQPAYAQGYAPGQAPGYGQPGYGQPGYGQPGYGPGYGQPGYAVQQGYGPGYGHGHHGRSGMGAGAGVAAGAAGGLLGGLIIGDMISDAGNGGGGDFGGGFAGDF</sequence>
<accession>A0A8K1C615</accession>
<evidence type="ECO:0000313" key="4">
    <source>
        <dbReference type="Proteomes" id="UP000794436"/>
    </source>
</evidence>
<name>A0A8K1C615_PYTOL</name>
<reference evidence="3" key="1">
    <citation type="submission" date="2019-03" db="EMBL/GenBank/DDBJ databases">
        <title>Long read genome sequence of the mycoparasitic Pythium oligandrum ATCC 38472 isolated from sugarbeet rhizosphere.</title>
        <authorList>
            <person name="Gaulin E."/>
        </authorList>
    </citation>
    <scope>NUCLEOTIDE SEQUENCE</scope>
    <source>
        <strain evidence="3">ATCC 38472_TT</strain>
    </source>
</reference>
<keyword evidence="2" id="KW-0732">Signal</keyword>
<organism evidence="3 4">
    <name type="scientific">Pythium oligandrum</name>
    <name type="common">Mycoparasitic fungus</name>
    <dbReference type="NCBI Taxonomy" id="41045"/>
    <lineage>
        <taxon>Eukaryota</taxon>
        <taxon>Sar</taxon>
        <taxon>Stramenopiles</taxon>
        <taxon>Oomycota</taxon>
        <taxon>Peronosporomycetes</taxon>
        <taxon>Pythiales</taxon>
        <taxon>Pythiaceae</taxon>
        <taxon>Pythium</taxon>
    </lineage>
</organism>
<protein>
    <submittedName>
        <fullName evidence="3">Uncharacterized protein</fullName>
    </submittedName>
</protein>
<feature type="signal peptide" evidence="2">
    <location>
        <begin position="1"/>
        <end position="21"/>
    </location>
</feature>
<keyword evidence="1" id="KW-0472">Membrane</keyword>
<keyword evidence="1" id="KW-1133">Transmembrane helix</keyword>
<proteinExistence type="predicted"/>
<evidence type="ECO:0000256" key="2">
    <source>
        <dbReference type="SAM" id="SignalP"/>
    </source>
</evidence>
<evidence type="ECO:0000313" key="3">
    <source>
        <dbReference type="EMBL" id="TMW56948.1"/>
    </source>
</evidence>